<dbReference type="KEGG" id="vni:VIBNI_A2147"/>
<evidence type="ECO:0000313" key="1">
    <source>
        <dbReference type="EMBL" id="CCO58227.1"/>
    </source>
</evidence>
<proteinExistence type="predicted"/>
<reference evidence="1 2" key="1">
    <citation type="journal article" date="2013" name="ISME J.">
        <title>Comparative genomics of pathogenic lineages of Vibrio nigripulchritudo identifies virulence-associated traits.</title>
        <authorList>
            <person name="Goudenege D."/>
            <person name="Labreuche Y."/>
            <person name="Krin E."/>
            <person name="Ansquer D."/>
            <person name="Mangenot S."/>
            <person name="Calteau A."/>
            <person name="Medigue C."/>
            <person name="Mazel D."/>
            <person name="Polz M.F."/>
            <person name="Le Roux F."/>
        </authorList>
    </citation>
    <scope>NUCLEOTIDE SEQUENCE [LARGE SCALE GENOMIC DNA]</scope>
    <source>
        <strain evidence="2">SnF1</strain>
    </source>
</reference>
<keyword evidence="2" id="KW-1185">Reference proteome</keyword>
<gene>
    <name evidence="1" type="ORF">VIBNI_A2147</name>
</gene>
<dbReference type="PATRIC" id="fig|1260221.3.peg.2038"/>
<name>U4KCQ4_9VIBR</name>
<accession>U4KCQ4</accession>
<evidence type="ECO:0000313" key="2">
    <source>
        <dbReference type="Proteomes" id="UP000016895"/>
    </source>
</evidence>
<protein>
    <recommendedName>
        <fullName evidence="3">DUF2846 domain-containing protein</fullName>
    </recommendedName>
</protein>
<dbReference type="AlphaFoldDB" id="U4KCQ4"/>
<sequence>MRKPFLIALALSLAACVSSDWKDYEPPAYKNDSHGALVAYYQCSERGVVGAGVNVYVDGEFKAHLNQGTYYAASLPAGSYTLSFKKEFQSIDLNVEVKPTTNTYYRVKLPLLSDGEMIIPINKVDESIAQKILPVCKWAKNGEFSNIDAK</sequence>
<evidence type="ECO:0008006" key="3">
    <source>
        <dbReference type="Google" id="ProtNLM"/>
    </source>
</evidence>
<dbReference type="RefSeq" id="WP_022551034.1">
    <property type="nucleotide sequence ID" value="NC_022528.1"/>
</dbReference>
<dbReference type="Proteomes" id="UP000016895">
    <property type="component" value="Chromosome 1"/>
</dbReference>
<organism evidence="1 2">
    <name type="scientific">Vibrio nigripulchritudo</name>
    <dbReference type="NCBI Taxonomy" id="28173"/>
    <lineage>
        <taxon>Bacteria</taxon>
        <taxon>Pseudomonadati</taxon>
        <taxon>Pseudomonadota</taxon>
        <taxon>Gammaproteobacteria</taxon>
        <taxon>Vibrionales</taxon>
        <taxon>Vibrionaceae</taxon>
        <taxon>Vibrio</taxon>
    </lineage>
</organism>
<dbReference type="PROSITE" id="PS51257">
    <property type="entry name" value="PROKAR_LIPOPROTEIN"/>
    <property type="match status" value="1"/>
</dbReference>
<dbReference type="EMBL" id="FO203526">
    <property type="protein sequence ID" value="CCO58227.1"/>
    <property type="molecule type" value="Genomic_DNA"/>
</dbReference>